<evidence type="ECO:0000256" key="5">
    <source>
        <dbReference type="ARBA" id="ARBA00022475"/>
    </source>
</evidence>
<evidence type="ECO:0000256" key="1">
    <source>
        <dbReference type="ARBA" id="ARBA00004651"/>
    </source>
</evidence>
<evidence type="ECO:0000256" key="11">
    <source>
        <dbReference type="ARBA" id="ARBA00032707"/>
    </source>
</evidence>
<evidence type="ECO:0000256" key="14">
    <source>
        <dbReference type="HAMAP-Rule" id="MF_01006"/>
    </source>
</evidence>
<accession>A0A2S7U5C3</accession>
<dbReference type="PANTHER" id="PTHR30622:SF2">
    <property type="entry name" value="UNDECAPRENYL-DIPHOSPHATASE"/>
    <property type="match status" value="1"/>
</dbReference>
<dbReference type="GO" id="GO:0008360">
    <property type="term" value="P:regulation of cell shape"/>
    <property type="evidence" value="ECO:0007669"/>
    <property type="project" value="UniProtKB-KW"/>
</dbReference>
<sequence>MEIEIWKAIVVGIVQGLAEFLPVSSSGHIVLTQYLLGIRVEGASHQPDLSFEIILHLGTLVSVLLFFRKSLWQLVQSLYTKEMAEERMKIVYLGLATVPAVIAALLFKDLFDAAPGNPVLVSGLLVVTGLVLFIPRLVKGGQGAVGLKGALMMGVGQAFAILPGISRSGSTIAAGLVSGVKAEKAAEFSFLMSIPAIAGGFVLTMKDKMEETGSLSSAFEACFNTPYIAGAIAAGVVGLLAIYLVMGAVKRGKLEYFSYYCFAAGISGMLYFSLT</sequence>
<protein>
    <recommendedName>
        <fullName evidence="4 14">Undecaprenyl-diphosphatase</fullName>
        <ecNumber evidence="3 14">3.6.1.27</ecNumber>
    </recommendedName>
    <alternativeName>
        <fullName evidence="12 14">Bacitracin resistance protein</fullName>
    </alternativeName>
    <alternativeName>
        <fullName evidence="11 14">Undecaprenyl pyrophosphate phosphatase</fullName>
    </alternativeName>
</protein>
<comment type="similarity">
    <text evidence="2 14">Belongs to the UppP family.</text>
</comment>
<dbReference type="GO" id="GO:0050380">
    <property type="term" value="F:undecaprenyl-diphosphatase activity"/>
    <property type="evidence" value="ECO:0007669"/>
    <property type="project" value="UniProtKB-UniRule"/>
</dbReference>
<dbReference type="Pfam" id="PF02673">
    <property type="entry name" value="BacA"/>
    <property type="match status" value="1"/>
</dbReference>
<keyword evidence="14" id="KW-0133">Cell shape</keyword>
<evidence type="ECO:0000256" key="3">
    <source>
        <dbReference type="ARBA" id="ARBA00012374"/>
    </source>
</evidence>
<keyword evidence="6 14" id="KW-0812">Transmembrane</keyword>
<evidence type="ECO:0000256" key="13">
    <source>
        <dbReference type="ARBA" id="ARBA00047594"/>
    </source>
</evidence>
<keyword evidence="10 14" id="KW-0046">Antibiotic resistance</keyword>
<feature type="transmembrane region" description="Helical" evidence="14">
    <location>
        <begin position="185"/>
        <end position="205"/>
    </location>
</feature>
<dbReference type="AlphaFoldDB" id="A0A2S7U5C3"/>
<evidence type="ECO:0000256" key="7">
    <source>
        <dbReference type="ARBA" id="ARBA00022801"/>
    </source>
</evidence>
<dbReference type="GO" id="GO:0071555">
    <property type="term" value="P:cell wall organization"/>
    <property type="evidence" value="ECO:0007669"/>
    <property type="project" value="UniProtKB-KW"/>
</dbReference>
<comment type="catalytic activity">
    <reaction evidence="13 14">
        <text>di-trans,octa-cis-undecaprenyl diphosphate + H2O = di-trans,octa-cis-undecaprenyl phosphate + phosphate + H(+)</text>
        <dbReference type="Rhea" id="RHEA:28094"/>
        <dbReference type="ChEBI" id="CHEBI:15377"/>
        <dbReference type="ChEBI" id="CHEBI:15378"/>
        <dbReference type="ChEBI" id="CHEBI:43474"/>
        <dbReference type="ChEBI" id="CHEBI:58405"/>
        <dbReference type="ChEBI" id="CHEBI:60392"/>
        <dbReference type="EC" id="3.6.1.27"/>
    </reaction>
</comment>
<feature type="transmembrane region" description="Helical" evidence="14">
    <location>
        <begin position="49"/>
        <end position="67"/>
    </location>
</feature>
<gene>
    <name evidence="14" type="primary">uppP</name>
    <name evidence="15" type="ORF">BSZ32_14845</name>
</gene>
<evidence type="ECO:0000256" key="8">
    <source>
        <dbReference type="ARBA" id="ARBA00022989"/>
    </source>
</evidence>
<comment type="subcellular location">
    <subcellularLocation>
        <location evidence="1 14">Cell membrane</location>
        <topology evidence="1 14">Multi-pass membrane protein</topology>
    </subcellularLocation>
</comment>
<dbReference type="RefSeq" id="WP_240610652.1">
    <property type="nucleotide sequence ID" value="NZ_MQWA01000001.1"/>
</dbReference>
<comment type="miscellaneous">
    <text evidence="14">Bacitracin is thought to be involved in the inhibition of peptidoglycan synthesis by sequestering undecaprenyl diphosphate, thereby reducing the pool of lipid carrier available.</text>
</comment>
<evidence type="ECO:0000256" key="12">
    <source>
        <dbReference type="ARBA" id="ARBA00032932"/>
    </source>
</evidence>
<dbReference type="Proteomes" id="UP000239907">
    <property type="component" value="Unassembled WGS sequence"/>
</dbReference>
<dbReference type="PANTHER" id="PTHR30622">
    <property type="entry name" value="UNDECAPRENYL-DIPHOSPHATASE"/>
    <property type="match status" value="1"/>
</dbReference>
<evidence type="ECO:0000313" key="15">
    <source>
        <dbReference type="EMBL" id="PQJ29641.1"/>
    </source>
</evidence>
<organism evidence="15 16">
    <name type="scientific">Rubritalea profundi</name>
    <dbReference type="NCBI Taxonomy" id="1658618"/>
    <lineage>
        <taxon>Bacteria</taxon>
        <taxon>Pseudomonadati</taxon>
        <taxon>Verrucomicrobiota</taxon>
        <taxon>Verrucomicrobiia</taxon>
        <taxon>Verrucomicrobiales</taxon>
        <taxon>Rubritaleaceae</taxon>
        <taxon>Rubritalea</taxon>
    </lineage>
</organism>
<dbReference type="GO" id="GO:0046677">
    <property type="term" value="P:response to antibiotic"/>
    <property type="evidence" value="ECO:0007669"/>
    <property type="project" value="UniProtKB-UniRule"/>
</dbReference>
<keyword evidence="16" id="KW-1185">Reference proteome</keyword>
<keyword evidence="14" id="KW-0961">Cell wall biogenesis/degradation</keyword>
<evidence type="ECO:0000256" key="9">
    <source>
        <dbReference type="ARBA" id="ARBA00023136"/>
    </source>
</evidence>
<evidence type="ECO:0000256" key="2">
    <source>
        <dbReference type="ARBA" id="ARBA00010621"/>
    </source>
</evidence>
<name>A0A2S7U5C3_9BACT</name>
<dbReference type="GO" id="GO:0005886">
    <property type="term" value="C:plasma membrane"/>
    <property type="evidence" value="ECO:0007669"/>
    <property type="project" value="UniProtKB-SubCell"/>
</dbReference>
<evidence type="ECO:0000313" key="16">
    <source>
        <dbReference type="Proteomes" id="UP000239907"/>
    </source>
</evidence>
<reference evidence="15 16" key="1">
    <citation type="submission" date="2016-12" db="EMBL/GenBank/DDBJ databases">
        <title>Study of bacterial adaptation to deep sea.</title>
        <authorList>
            <person name="Song J."/>
            <person name="Yoshizawa S."/>
            <person name="Kogure K."/>
        </authorList>
    </citation>
    <scope>NUCLEOTIDE SEQUENCE [LARGE SCALE GENOMIC DNA]</scope>
    <source>
        <strain evidence="15 16">SAORIC-165</strain>
    </source>
</reference>
<keyword evidence="14" id="KW-0573">Peptidoglycan synthesis</keyword>
<feature type="transmembrane region" description="Helical" evidence="14">
    <location>
        <begin position="226"/>
        <end position="245"/>
    </location>
</feature>
<proteinExistence type="inferred from homology"/>
<keyword evidence="8 14" id="KW-1133">Transmembrane helix</keyword>
<dbReference type="EMBL" id="MQWA01000001">
    <property type="protein sequence ID" value="PQJ29641.1"/>
    <property type="molecule type" value="Genomic_DNA"/>
</dbReference>
<feature type="transmembrane region" description="Helical" evidence="14">
    <location>
        <begin position="119"/>
        <end position="138"/>
    </location>
</feature>
<keyword evidence="9 14" id="KW-0472">Membrane</keyword>
<dbReference type="HAMAP" id="MF_01006">
    <property type="entry name" value="Undec_diphosphatase"/>
    <property type="match status" value="1"/>
</dbReference>
<evidence type="ECO:0000256" key="10">
    <source>
        <dbReference type="ARBA" id="ARBA00023251"/>
    </source>
</evidence>
<keyword evidence="5 14" id="KW-1003">Cell membrane</keyword>
<dbReference type="EC" id="3.6.1.27" evidence="3 14"/>
<dbReference type="GO" id="GO:0009252">
    <property type="term" value="P:peptidoglycan biosynthetic process"/>
    <property type="evidence" value="ECO:0007669"/>
    <property type="project" value="UniProtKB-KW"/>
</dbReference>
<comment type="function">
    <text evidence="14">Catalyzes the dephosphorylation of undecaprenyl diphosphate (UPP). Confers resistance to bacitracin.</text>
</comment>
<keyword evidence="7 14" id="KW-0378">Hydrolase</keyword>
<feature type="transmembrane region" description="Helical" evidence="14">
    <location>
        <begin position="88"/>
        <end position="107"/>
    </location>
</feature>
<evidence type="ECO:0000256" key="4">
    <source>
        <dbReference type="ARBA" id="ARBA00021581"/>
    </source>
</evidence>
<feature type="transmembrane region" description="Helical" evidence="14">
    <location>
        <begin position="257"/>
        <end position="274"/>
    </location>
</feature>
<evidence type="ECO:0000256" key="6">
    <source>
        <dbReference type="ARBA" id="ARBA00022692"/>
    </source>
</evidence>
<dbReference type="InterPro" id="IPR003824">
    <property type="entry name" value="UppP"/>
</dbReference>
<comment type="caution">
    <text evidence="15">The sequence shown here is derived from an EMBL/GenBank/DDBJ whole genome shotgun (WGS) entry which is preliminary data.</text>
</comment>